<evidence type="ECO:0000313" key="2">
    <source>
        <dbReference type="EMBL" id="MFC7617717.1"/>
    </source>
</evidence>
<keyword evidence="3" id="KW-1185">Reference proteome</keyword>
<proteinExistence type="predicted"/>
<feature type="compositionally biased region" description="Basic residues" evidence="1">
    <location>
        <begin position="696"/>
        <end position="707"/>
    </location>
</feature>
<evidence type="ECO:0000313" key="3">
    <source>
        <dbReference type="Proteomes" id="UP001596512"/>
    </source>
</evidence>
<sequence>MVALAAAGVVATAQPAAATGQLGHRDVAPSSWLHTDSRTPHAAIATGDGARVGAWRDDAGQHHIGKAYFTFDLAPFSGTSVETARVRLPELAVTDCGAERATEVWAVAPERPITWADQPVEQVELPGPATAGGCVDEFLTWDAVDVVRQAVAEGRSSVTLAVRVSEEHQGDVRHGRVHRTNPRLSITYNTPPSTPTRLLVGSGAVPCAEGLVLGDDQPLAAASLSDPDGEYGLTARFAFWSVDDPATRVEHTHTVVGGQATSSFPRGMVQHGGTYAFAVRGEDGRAVSEWSRPCSFRSDRVAPDKAPTVTSPVYRRNGGPPGDGGQGVPGEFTFTANGVADVVAFEYDGIGVDHGRVAADRPGGSATVSITPTSDGPVHLFVRGVDAAGLRSPSATYDFWVKTTAPWVQTPYMPELNRPFTVVFEATQEGATTFHYRVDGGAEQTVPVEADGTNRVTMTPTDPTKERYAFTVWTTTADGARSGVTAKDVYVHFAAPWIWADPWYPVLGDTVELTFEPAARDVATYTYTVNGGDPIVVAADPDGYARVRHTADRLETFDVTVFSTSSDGIDSGTARESFPVRDGAPQVTSEDYRRGYVDGWPGKAGAFAFSSVVPDVVEYRYRFDAGAEQVVAAGPDGRASVVLTPTHPGRSTLVVRAVTRSGLVSGAGSYDFWVAGLPRSWTRAAPAPSTSERRSRSGRPRCCRVRRSSCTPSRAGRRRSCRSTRTGPRSSTTSRPRARRSSGCGPAPRGLPVERLDGVLLRRPRSLTASPCSYRGRGTSTASAC</sequence>
<gene>
    <name evidence="2" type="ORF">ACFQV2_34245</name>
</gene>
<evidence type="ECO:0000256" key="1">
    <source>
        <dbReference type="SAM" id="MobiDB-lite"/>
    </source>
</evidence>
<organism evidence="2 3">
    <name type="scientific">Actinokineospora soli</name>
    <dbReference type="NCBI Taxonomy" id="1048753"/>
    <lineage>
        <taxon>Bacteria</taxon>
        <taxon>Bacillati</taxon>
        <taxon>Actinomycetota</taxon>
        <taxon>Actinomycetes</taxon>
        <taxon>Pseudonocardiales</taxon>
        <taxon>Pseudonocardiaceae</taxon>
        <taxon>Actinokineospora</taxon>
    </lineage>
</organism>
<reference evidence="3" key="1">
    <citation type="journal article" date="2019" name="Int. J. Syst. Evol. Microbiol.">
        <title>The Global Catalogue of Microorganisms (GCM) 10K type strain sequencing project: providing services to taxonomists for standard genome sequencing and annotation.</title>
        <authorList>
            <consortium name="The Broad Institute Genomics Platform"/>
            <consortium name="The Broad Institute Genome Sequencing Center for Infectious Disease"/>
            <person name="Wu L."/>
            <person name="Ma J."/>
        </authorList>
    </citation>
    <scope>NUCLEOTIDE SEQUENCE [LARGE SCALE GENOMIC DNA]</scope>
    <source>
        <strain evidence="3">JCM 17695</strain>
    </source>
</reference>
<comment type="caution">
    <text evidence="2">The sequence shown here is derived from an EMBL/GenBank/DDBJ whole genome shotgun (WGS) entry which is preliminary data.</text>
</comment>
<dbReference type="Proteomes" id="UP001596512">
    <property type="component" value="Unassembled WGS sequence"/>
</dbReference>
<feature type="compositionally biased region" description="Low complexity" evidence="1">
    <location>
        <begin position="723"/>
        <end position="735"/>
    </location>
</feature>
<name>A0ABW2TXU1_9PSEU</name>
<feature type="region of interest" description="Disordered" evidence="1">
    <location>
        <begin position="298"/>
        <end position="326"/>
    </location>
</feature>
<dbReference type="EMBL" id="JBHTEY010000004">
    <property type="protein sequence ID" value="MFC7617717.1"/>
    <property type="molecule type" value="Genomic_DNA"/>
</dbReference>
<protein>
    <submittedName>
        <fullName evidence="2">Uncharacterized protein</fullName>
    </submittedName>
</protein>
<feature type="region of interest" description="Disordered" evidence="1">
    <location>
        <begin position="683"/>
        <end position="757"/>
    </location>
</feature>
<accession>A0ABW2TXU1</accession>